<organism evidence="7 10">
    <name type="scientific">Cafeteria roenbergensis</name>
    <name type="common">Marine flagellate</name>
    <dbReference type="NCBI Taxonomy" id="33653"/>
    <lineage>
        <taxon>Eukaryota</taxon>
        <taxon>Sar</taxon>
        <taxon>Stramenopiles</taxon>
        <taxon>Bigyra</taxon>
        <taxon>Opalozoa</taxon>
        <taxon>Bicosoecida</taxon>
        <taxon>Cafeteriaceae</taxon>
        <taxon>Cafeteria</taxon>
    </lineage>
</organism>
<evidence type="ECO:0000256" key="5">
    <source>
        <dbReference type="ARBA" id="ARBA00023180"/>
    </source>
</evidence>
<dbReference type="GO" id="GO:0070008">
    <property type="term" value="F:serine-type exopeptidase activity"/>
    <property type="evidence" value="ECO:0007669"/>
    <property type="project" value="InterPro"/>
</dbReference>
<dbReference type="GO" id="GO:0008239">
    <property type="term" value="F:dipeptidyl-peptidase activity"/>
    <property type="evidence" value="ECO:0007669"/>
    <property type="project" value="TreeGrafter"/>
</dbReference>
<dbReference type="InterPro" id="IPR029058">
    <property type="entry name" value="AB_hydrolase_fold"/>
</dbReference>
<dbReference type="AlphaFoldDB" id="A0A5A8CBF4"/>
<proteinExistence type="inferred from homology"/>
<dbReference type="Proteomes" id="UP000323011">
    <property type="component" value="Unassembled WGS sequence"/>
</dbReference>
<evidence type="ECO:0000256" key="4">
    <source>
        <dbReference type="ARBA" id="ARBA00022801"/>
    </source>
</evidence>
<dbReference type="OMA" id="ELYMPMS"/>
<dbReference type="Gene3D" id="1.20.120.980">
    <property type="entry name" value="Serine carboxypeptidase S28, SKS domain"/>
    <property type="match status" value="1"/>
</dbReference>
<reference evidence="9 10" key="1">
    <citation type="submission" date="2019-07" db="EMBL/GenBank/DDBJ databases">
        <title>Genomes of Cafeteria roenbergensis.</title>
        <authorList>
            <person name="Fischer M.G."/>
            <person name="Hackl T."/>
            <person name="Roman M."/>
        </authorList>
    </citation>
    <scope>NUCLEOTIDE SEQUENCE [LARGE SCALE GENOMIC DNA]</scope>
    <source>
        <strain evidence="7 10">BVI</strain>
        <strain evidence="8 9">E4-10P</strain>
    </source>
</reference>
<feature type="chain" id="PRO_5036136752" description="Lysosomal Pro-X carboxypeptidase" evidence="6">
    <location>
        <begin position="22"/>
        <end position="541"/>
    </location>
</feature>
<keyword evidence="4" id="KW-0378">Hydrolase</keyword>
<evidence type="ECO:0000313" key="7">
    <source>
        <dbReference type="EMBL" id="KAA0150443.1"/>
    </source>
</evidence>
<keyword evidence="10" id="KW-1185">Reference proteome</keyword>
<dbReference type="EMBL" id="VLTO01000018">
    <property type="protein sequence ID" value="KAA0174915.1"/>
    <property type="molecule type" value="Genomic_DNA"/>
</dbReference>
<dbReference type="Proteomes" id="UP000322899">
    <property type="component" value="Unassembled WGS sequence"/>
</dbReference>
<evidence type="ECO:0000256" key="3">
    <source>
        <dbReference type="ARBA" id="ARBA00022729"/>
    </source>
</evidence>
<dbReference type="PANTHER" id="PTHR11010:SF38">
    <property type="entry name" value="LYSOSOMAL PRO-X CARBOXYPEPTIDASE"/>
    <property type="match status" value="1"/>
</dbReference>
<dbReference type="OrthoDB" id="2130629at2759"/>
<evidence type="ECO:0000313" key="8">
    <source>
        <dbReference type="EMBL" id="KAA0174915.1"/>
    </source>
</evidence>
<accession>A0A5A8CBF4</accession>
<dbReference type="InterPro" id="IPR042269">
    <property type="entry name" value="Ser_carbopepase_S28_SKS"/>
</dbReference>
<dbReference type="Pfam" id="PF05577">
    <property type="entry name" value="Peptidase_S28"/>
    <property type="match status" value="1"/>
</dbReference>
<keyword evidence="2" id="KW-0645">Protease</keyword>
<evidence type="ECO:0000313" key="9">
    <source>
        <dbReference type="Proteomes" id="UP000322899"/>
    </source>
</evidence>
<keyword evidence="5" id="KW-0325">Glycoprotein</keyword>
<evidence type="ECO:0000256" key="2">
    <source>
        <dbReference type="ARBA" id="ARBA00022670"/>
    </source>
</evidence>
<keyword evidence="3 6" id="KW-0732">Signal</keyword>
<feature type="signal peptide" evidence="6">
    <location>
        <begin position="1"/>
        <end position="21"/>
    </location>
</feature>
<evidence type="ECO:0000313" key="10">
    <source>
        <dbReference type="Proteomes" id="UP000323011"/>
    </source>
</evidence>
<dbReference type="EMBL" id="VLTN01000034">
    <property type="protein sequence ID" value="KAA0150443.1"/>
    <property type="molecule type" value="Genomic_DNA"/>
</dbReference>
<dbReference type="GO" id="GO:0006508">
    <property type="term" value="P:proteolysis"/>
    <property type="evidence" value="ECO:0007669"/>
    <property type="project" value="UniProtKB-KW"/>
</dbReference>
<evidence type="ECO:0000256" key="1">
    <source>
        <dbReference type="ARBA" id="ARBA00011079"/>
    </source>
</evidence>
<evidence type="ECO:0000256" key="6">
    <source>
        <dbReference type="SAM" id="SignalP"/>
    </source>
</evidence>
<dbReference type="Gene3D" id="3.40.50.1820">
    <property type="entry name" value="alpha/beta hydrolase"/>
    <property type="match status" value="1"/>
</dbReference>
<protein>
    <recommendedName>
        <fullName evidence="11">Lysosomal Pro-X carboxypeptidase</fullName>
    </recommendedName>
</protein>
<gene>
    <name evidence="8" type="ORF">FNF27_03630</name>
    <name evidence="7" type="ORF">FNF29_05246</name>
</gene>
<name>A0A5A8CBF4_CAFRO</name>
<evidence type="ECO:0008006" key="11">
    <source>
        <dbReference type="Google" id="ProtNLM"/>
    </source>
</evidence>
<comment type="similarity">
    <text evidence="1">Belongs to the peptidase S28 family.</text>
</comment>
<dbReference type="PANTHER" id="PTHR11010">
    <property type="entry name" value="PROTEASE S28 PRO-X CARBOXYPEPTIDASE-RELATED"/>
    <property type="match status" value="1"/>
</dbReference>
<sequence length="541" mass="58004">MGRTTVLGCLAFAAGAALASGASLRPFGGAVPAGAGLPGAVGAAPRPSSANCTLYWHNQTLDHFSWVPGPGNQTSFNQRVFVCGQDNWKPPSEAFAKAYPDAVREAGASRGAQKATCGPVFFYTGNEADVTLYVNETGLMWEHAQEFGALMVFAEHRYFGETLPFGFDFKMDPEHMRYLSVEQALADYAALILHLRREVWHCDPPIVAFGGSYGGMLASWLRIKYSSAVDGSVAGSAPILAFDGEEPAVKTDYFASIETYDASADGLGSAECVTQVRDGFAALFRLGNSASGRSTVTSSMRLCTPLKSADDAAAVAGWAANGFSFLTMGSYPYASSYMLNGGGTLPPYPMKDVCARATANTGSGDAALMERFGSAIGVWFNFSGSATCLDWAAGAPNKQTEIDGELWDYLACTEMVMPMSQTGTTDMFWPQPWDEAAYSDGCFQRWGIRPRPLWAQASFGGRRLAGASNIVFSSGEFDPWRGADVVDDVSTSLRAVLVEKAGHHMDLMFSNPLDNKTNVVAVRKQELDLVASWIAQAYARE</sequence>
<dbReference type="InterPro" id="IPR008758">
    <property type="entry name" value="Peptidase_S28"/>
</dbReference>
<comment type="caution">
    <text evidence="7">The sequence shown here is derived from an EMBL/GenBank/DDBJ whole genome shotgun (WGS) entry which is preliminary data.</text>
</comment>
<dbReference type="SUPFAM" id="SSF53474">
    <property type="entry name" value="alpha/beta-Hydrolases"/>
    <property type="match status" value="1"/>
</dbReference>